<dbReference type="InterPro" id="IPR019787">
    <property type="entry name" value="Znf_PHD-finger"/>
</dbReference>
<dbReference type="SUPFAM" id="SSF57903">
    <property type="entry name" value="FYVE/PHD zinc finger"/>
    <property type="match status" value="1"/>
</dbReference>
<dbReference type="AlphaFoldDB" id="A0AAF0W4J4"/>
<evidence type="ECO:0000313" key="6">
    <source>
        <dbReference type="Proteomes" id="UP000077755"/>
    </source>
</evidence>
<dbReference type="SMART" id="SM00249">
    <property type="entry name" value="PHD"/>
    <property type="match status" value="1"/>
</dbReference>
<reference evidence="5" key="1">
    <citation type="journal article" date="2016" name="Nat. Genet.">
        <title>A high-quality carrot genome assembly provides new insights into carotenoid accumulation and asterid genome evolution.</title>
        <authorList>
            <person name="Iorizzo M."/>
            <person name="Ellison S."/>
            <person name="Senalik D."/>
            <person name="Zeng P."/>
            <person name="Satapoomin P."/>
            <person name="Huang J."/>
            <person name="Bowman M."/>
            <person name="Iovene M."/>
            <person name="Sanseverino W."/>
            <person name="Cavagnaro P."/>
            <person name="Yildiz M."/>
            <person name="Macko-Podgorni A."/>
            <person name="Moranska E."/>
            <person name="Grzebelus E."/>
            <person name="Grzebelus D."/>
            <person name="Ashrafi H."/>
            <person name="Zheng Z."/>
            <person name="Cheng S."/>
            <person name="Spooner D."/>
            <person name="Van Deynze A."/>
            <person name="Simon P."/>
        </authorList>
    </citation>
    <scope>NUCLEOTIDE SEQUENCE</scope>
    <source>
        <tissue evidence="5">Leaf</tissue>
    </source>
</reference>
<dbReference type="InterPro" id="IPR011011">
    <property type="entry name" value="Znf_FYVE_PHD"/>
</dbReference>
<sequence length="242" mass="27932">MASSIGGFDLLDLGRKSDTKHFNSIYKQHLLRLNYIRKRTREADFYEIRGTGEIVRAGDCVLMRASKPDAPPYVARVENLETDRKGRVSVRVRWYYRPEEASCGRQPFHGAKELLLSDHYDNQSAKTIEGKCIVHPFKEYTKLEDVGAEDYYSRFEYNASTKEITPDRISVYCKCEMPYNPDDLMIQCDGCKDWFHPVCVKMTTAQIKQVACKCQRQDCCSIAMVQVAGKKQLVFITFCFIN</sequence>
<reference evidence="5" key="2">
    <citation type="submission" date="2022-03" db="EMBL/GenBank/DDBJ databases">
        <title>Draft title - Genomic analysis of global carrot germplasm unveils the trajectory of domestication and the origin of high carotenoid orange carrot.</title>
        <authorList>
            <person name="Iorizzo M."/>
            <person name="Ellison S."/>
            <person name="Senalik D."/>
            <person name="Macko-Podgorni A."/>
            <person name="Grzebelus D."/>
            <person name="Bostan H."/>
            <person name="Rolling W."/>
            <person name="Curaba J."/>
            <person name="Simon P."/>
        </authorList>
    </citation>
    <scope>NUCLEOTIDE SEQUENCE</scope>
    <source>
        <tissue evidence="5">Leaf</tissue>
    </source>
</reference>
<dbReference type="PANTHER" id="PTHR46364">
    <property type="entry name" value="OS08G0421900 PROTEIN"/>
    <property type="match status" value="1"/>
</dbReference>
<dbReference type="SMART" id="SM00439">
    <property type="entry name" value="BAH"/>
    <property type="match status" value="1"/>
</dbReference>
<evidence type="ECO:0000256" key="1">
    <source>
        <dbReference type="ARBA" id="ARBA00022723"/>
    </source>
</evidence>
<keyword evidence="2" id="KW-0863">Zinc-finger</keyword>
<organism evidence="5 6">
    <name type="scientific">Daucus carota subsp. sativus</name>
    <name type="common">Carrot</name>
    <dbReference type="NCBI Taxonomy" id="79200"/>
    <lineage>
        <taxon>Eukaryota</taxon>
        <taxon>Viridiplantae</taxon>
        <taxon>Streptophyta</taxon>
        <taxon>Embryophyta</taxon>
        <taxon>Tracheophyta</taxon>
        <taxon>Spermatophyta</taxon>
        <taxon>Magnoliopsida</taxon>
        <taxon>eudicotyledons</taxon>
        <taxon>Gunneridae</taxon>
        <taxon>Pentapetalae</taxon>
        <taxon>asterids</taxon>
        <taxon>campanulids</taxon>
        <taxon>Apiales</taxon>
        <taxon>Apiaceae</taxon>
        <taxon>Apioideae</taxon>
        <taxon>Scandiceae</taxon>
        <taxon>Daucinae</taxon>
        <taxon>Daucus</taxon>
        <taxon>Daucus sect. Daucus</taxon>
    </lineage>
</organism>
<dbReference type="GO" id="GO:0003682">
    <property type="term" value="F:chromatin binding"/>
    <property type="evidence" value="ECO:0007669"/>
    <property type="project" value="InterPro"/>
</dbReference>
<gene>
    <name evidence="5" type="ORF">DCAR_0102266</name>
</gene>
<dbReference type="PROSITE" id="PS51038">
    <property type="entry name" value="BAH"/>
    <property type="match status" value="1"/>
</dbReference>
<dbReference type="GO" id="GO:0008270">
    <property type="term" value="F:zinc ion binding"/>
    <property type="evidence" value="ECO:0007669"/>
    <property type="project" value="UniProtKB-KW"/>
</dbReference>
<accession>A0AAF0W4J4</accession>
<proteinExistence type="predicted"/>
<dbReference type="Gene3D" id="3.30.40.10">
    <property type="entry name" value="Zinc/RING finger domain, C3HC4 (zinc finger)"/>
    <property type="match status" value="1"/>
</dbReference>
<keyword evidence="6" id="KW-1185">Reference proteome</keyword>
<dbReference type="Pfam" id="PF01426">
    <property type="entry name" value="BAH"/>
    <property type="match status" value="1"/>
</dbReference>
<keyword evidence="1" id="KW-0479">Metal-binding</keyword>
<dbReference type="Gene3D" id="2.30.30.490">
    <property type="match status" value="1"/>
</dbReference>
<dbReference type="Proteomes" id="UP000077755">
    <property type="component" value="Chromosome 1"/>
</dbReference>
<dbReference type="InterPro" id="IPR001965">
    <property type="entry name" value="Znf_PHD"/>
</dbReference>
<dbReference type="InterPro" id="IPR043151">
    <property type="entry name" value="BAH_sf"/>
</dbReference>
<evidence type="ECO:0000256" key="2">
    <source>
        <dbReference type="ARBA" id="ARBA00022771"/>
    </source>
</evidence>
<dbReference type="InterPro" id="IPR013083">
    <property type="entry name" value="Znf_RING/FYVE/PHD"/>
</dbReference>
<evidence type="ECO:0000256" key="3">
    <source>
        <dbReference type="ARBA" id="ARBA00022833"/>
    </source>
</evidence>
<dbReference type="InterPro" id="IPR001025">
    <property type="entry name" value="BAH_dom"/>
</dbReference>
<dbReference type="Pfam" id="PF00628">
    <property type="entry name" value="PHD"/>
    <property type="match status" value="1"/>
</dbReference>
<protein>
    <recommendedName>
        <fullName evidence="4">BAH domain-containing protein</fullName>
    </recommendedName>
</protein>
<keyword evidence="3" id="KW-0862">Zinc</keyword>
<evidence type="ECO:0000259" key="4">
    <source>
        <dbReference type="PROSITE" id="PS51038"/>
    </source>
</evidence>
<name>A0AAF0W4J4_DAUCS</name>
<dbReference type="EMBL" id="CP093343">
    <property type="protein sequence ID" value="WOG83092.1"/>
    <property type="molecule type" value="Genomic_DNA"/>
</dbReference>
<evidence type="ECO:0000313" key="5">
    <source>
        <dbReference type="EMBL" id="WOG83092.1"/>
    </source>
</evidence>
<feature type="domain" description="BAH" evidence="4">
    <location>
        <begin position="53"/>
        <end position="168"/>
    </location>
</feature>